<dbReference type="Pfam" id="PF01965">
    <property type="entry name" value="DJ-1_PfpI"/>
    <property type="match status" value="1"/>
</dbReference>
<evidence type="ECO:0000259" key="1">
    <source>
        <dbReference type="Pfam" id="PF01965"/>
    </source>
</evidence>
<reference evidence="3" key="1">
    <citation type="submission" date="2016-10" db="EMBL/GenBank/DDBJ databases">
        <authorList>
            <person name="Varghese N."/>
            <person name="Submissions S."/>
        </authorList>
    </citation>
    <scope>NUCLEOTIDE SEQUENCE [LARGE SCALE GENOMIC DNA]</scope>
    <source>
        <strain evidence="3">DSM 19183</strain>
    </source>
</reference>
<dbReference type="InterPro" id="IPR002818">
    <property type="entry name" value="DJ-1/PfpI"/>
</dbReference>
<sequence length="198" mass="21773">MSTYTVGILLFNDVEVLDFAGPYEVFSVTEDEQAVKGFKVVTISETGEMIRARNGLKVEPDYHFGNHPELDVLVVPGGYGAREVESKNDVVVDWVNAQDAVVEKMTSVCTGSFILAEAGLLEGKRATTHWTALDRMEKAYPSVDVKREVKFVDEGHLITSAGISAGIEMALHVVAVLYGKETAAHTAKHMEYDWQTGY</sequence>
<dbReference type="GO" id="GO:0006355">
    <property type="term" value="P:regulation of DNA-templated transcription"/>
    <property type="evidence" value="ECO:0007669"/>
    <property type="project" value="TreeGrafter"/>
</dbReference>
<gene>
    <name evidence="2" type="ORF">SAMN04488099_11517</name>
</gene>
<organism evidence="2 3">
    <name type="scientific">Alkalibacterium pelagium</name>
    <dbReference type="NCBI Taxonomy" id="426702"/>
    <lineage>
        <taxon>Bacteria</taxon>
        <taxon>Bacillati</taxon>
        <taxon>Bacillota</taxon>
        <taxon>Bacilli</taxon>
        <taxon>Lactobacillales</taxon>
        <taxon>Carnobacteriaceae</taxon>
        <taxon>Alkalibacterium</taxon>
    </lineage>
</organism>
<proteinExistence type="predicted"/>
<protein>
    <submittedName>
        <fullName evidence="2">DJ-1/PfpI family protein</fullName>
    </submittedName>
</protein>
<dbReference type="CDD" id="cd03139">
    <property type="entry name" value="GATase1_PfpI_2"/>
    <property type="match status" value="1"/>
</dbReference>
<evidence type="ECO:0000313" key="2">
    <source>
        <dbReference type="EMBL" id="SEL23987.1"/>
    </source>
</evidence>
<dbReference type="Gene3D" id="3.40.50.880">
    <property type="match status" value="1"/>
</dbReference>
<dbReference type="SUPFAM" id="SSF52317">
    <property type="entry name" value="Class I glutamine amidotransferase-like"/>
    <property type="match status" value="1"/>
</dbReference>
<dbReference type="OrthoDB" id="6382410at2"/>
<dbReference type="AlphaFoldDB" id="A0A1H7NM43"/>
<dbReference type="EMBL" id="FNZU01000015">
    <property type="protein sequence ID" value="SEL23987.1"/>
    <property type="molecule type" value="Genomic_DNA"/>
</dbReference>
<keyword evidence="3" id="KW-1185">Reference proteome</keyword>
<name>A0A1H7NM43_9LACT</name>
<evidence type="ECO:0000313" key="3">
    <source>
        <dbReference type="Proteomes" id="UP000199081"/>
    </source>
</evidence>
<feature type="domain" description="DJ-1/PfpI" evidence="1">
    <location>
        <begin position="6"/>
        <end position="174"/>
    </location>
</feature>
<dbReference type="PANTHER" id="PTHR43130:SF14">
    <property type="entry name" value="DJ-1_PFPI DOMAIN-CONTAINING PROTEIN"/>
    <property type="match status" value="1"/>
</dbReference>
<dbReference type="InterPro" id="IPR029062">
    <property type="entry name" value="Class_I_gatase-like"/>
</dbReference>
<dbReference type="Proteomes" id="UP000199081">
    <property type="component" value="Unassembled WGS sequence"/>
</dbReference>
<dbReference type="RefSeq" id="WP_091482556.1">
    <property type="nucleotide sequence ID" value="NZ_BJYC01000018.1"/>
</dbReference>
<dbReference type="PANTHER" id="PTHR43130">
    <property type="entry name" value="ARAC-FAMILY TRANSCRIPTIONAL REGULATOR"/>
    <property type="match status" value="1"/>
</dbReference>
<dbReference type="InterPro" id="IPR052158">
    <property type="entry name" value="INH-QAR"/>
</dbReference>
<accession>A0A1H7NM43</accession>
<dbReference type="STRING" id="426702.SAMN04488099_11517"/>